<keyword evidence="11" id="KW-1185">Reference proteome</keyword>
<keyword evidence="6" id="KW-0539">Nucleus</keyword>
<evidence type="ECO:0000313" key="11">
    <source>
        <dbReference type="Proteomes" id="UP001443914"/>
    </source>
</evidence>
<dbReference type="GO" id="GO:0005634">
    <property type="term" value="C:nucleus"/>
    <property type="evidence" value="ECO:0007669"/>
    <property type="project" value="UniProtKB-SubCell"/>
</dbReference>
<comment type="caution">
    <text evidence="10">The sequence shown here is derived from an EMBL/GenBank/DDBJ whole genome shotgun (WGS) entry which is preliminary data.</text>
</comment>
<dbReference type="SMART" id="SM00487">
    <property type="entry name" value="DEXDc"/>
    <property type="match status" value="1"/>
</dbReference>
<dbReference type="AlphaFoldDB" id="A0AAW1GZL1"/>
<evidence type="ECO:0000259" key="8">
    <source>
        <dbReference type="PROSITE" id="PS51192"/>
    </source>
</evidence>
<feature type="compositionally biased region" description="Basic residues" evidence="7">
    <location>
        <begin position="283"/>
        <end position="292"/>
    </location>
</feature>
<dbReference type="InterPro" id="IPR014001">
    <property type="entry name" value="Helicase_ATP-bd"/>
</dbReference>
<dbReference type="CDD" id="cd18793">
    <property type="entry name" value="SF2_C_SNF"/>
    <property type="match status" value="1"/>
</dbReference>
<protein>
    <submittedName>
        <fullName evidence="10">Uncharacterized protein</fullName>
    </submittedName>
</protein>
<feature type="domain" description="Helicase ATP-binding" evidence="8">
    <location>
        <begin position="529"/>
        <end position="719"/>
    </location>
</feature>
<keyword evidence="4" id="KW-0347">Helicase</keyword>
<dbReference type="Gene3D" id="3.40.50.300">
    <property type="entry name" value="P-loop containing nucleotide triphosphate hydrolases"/>
    <property type="match status" value="1"/>
</dbReference>
<gene>
    <name evidence="10" type="ORF">RND81_13G021600</name>
</gene>
<dbReference type="Gene3D" id="3.40.50.10810">
    <property type="entry name" value="Tandem AAA-ATPase domain"/>
    <property type="match status" value="1"/>
</dbReference>
<feature type="compositionally biased region" description="Basic and acidic residues" evidence="7">
    <location>
        <begin position="91"/>
        <end position="101"/>
    </location>
</feature>
<sequence>MNSVPVGRRTRLQQAIKDKELRDEKKRRWFAARSNWRKKLRLRENANVGVVNDSTDEEAIDVLVQRNRKSDEDGRNDEDSDDSLQIVGERWNPDDGYESHSSETNSDSGDDSDEQVVVGSLYGGKDGKDEANEKDDDHISFCSDVDNRVKSEEEHDMKRRKRVSNAGVFRRFDGLVLPKEPENNARQSDFVSRRTRSRLKPKLLSKKRGDGTFSCPVVIDDESSSSSFGHKDNGHETQNNHMAEDTKSREIASSRKRHRPRRTTYVTNESKIENDKGGENVVKRKRGRPRKNKNPEEVSRVAQKRRKLTTNEFENIMLNTFSENGSGGLETLVSSVSEAYLPLKFNFRIQNLLPEKSDEEEKIEALFNNLEFALRGCDVGFSISGLDEDEDADNVPLYESVVVQAKLCRQGKHYLILEDEIGIMCKFCPFVKLEIRDVTPDFDDNPFRKSENQNNRWIPYNEYDPGISDGFHLPGFSHDPEHVHSDDIPGTVWDLIQGIKSSLYPHQQEAFEFIWKNVGGSLKLTELGKPARFRIRGCIICHAPGMGKIRLAITFLESFIKKYPMSKPVIVSPRSMLLTWEEEIAWWNVDVAFHNMNKTELLGREDTEVLKYAENVKNINKTRMAKLCSWEKGKGILGISYRLFEKLAGEKGTGRIKRVLLEGPGIMVLDKGHTPRNNDRNIWNVLTKVETKRQIILSGTPFQNNFEELCNTLSLVREEFKNPLLLGNFETRAERPISGFVDNNNRRILELRKLMKPFVHVHKGEILEKTLRGLFHSVLFLNPSDLQKMCCQQLWGLKYIMELNHLVSVTCVHPSVLAGCNHVPEIIDKVLLTKHKADLEVGSKIKFLFELISLAVGEKILVFSQYLPPLNFIADLLSSGYNWKDGKEFLYMKGQQDAKQRQTFINMFNDPSSEVRVLLASTKACGEGIHLVGASRVVLLDVVWNPSVERQAISRAYRIGQRKDVFVYLLISSGTMEEEKYYRLVNKDCLSDLVFSSEGESDQKTRMVSRVFSEDRVLEEMIRNEKTNGMFSKIVCESKADELIKSFNSVNV</sequence>
<dbReference type="SMART" id="SM00490">
    <property type="entry name" value="HELICc"/>
    <property type="match status" value="1"/>
</dbReference>
<comment type="subcellular location">
    <subcellularLocation>
        <location evidence="1">Nucleus</location>
    </subcellularLocation>
</comment>
<dbReference type="InterPro" id="IPR038718">
    <property type="entry name" value="SNF2-like_sf"/>
</dbReference>
<feature type="compositionally biased region" description="Basic and acidic residues" evidence="7">
    <location>
        <begin position="242"/>
        <end position="253"/>
    </location>
</feature>
<organism evidence="10 11">
    <name type="scientific">Saponaria officinalis</name>
    <name type="common">Common soapwort</name>
    <name type="synonym">Lychnis saponaria</name>
    <dbReference type="NCBI Taxonomy" id="3572"/>
    <lineage>
        <taxon>Eukaryota</taxon>
        <taxon>Viridiplantae</taxon>
        <taxon>Streptophyta</taxon>
        <taxon>Embryophyta</taxon>
        <taxon>Tracheophyta</taxon>
        <taxon>Spermatophyta</taxon>
        <taxon>Magnoliopsida</taxon>
        <taxon>eudicotyledons</taxon>
        <taxon>Gunneridae</taxon>
        <taxon>Pentapetalae</taxon>
        <taxon>Caryophyllales</taxon>
        <taxon>Caryophyllaceae</taxon>
        <taxon>Caryophylleae</taxon>
        <taxon>Saponaria</taxon>
    </lineage>
</organism>
<evidence type="ECO:0000259" key="9">
    <source>
        <dbReference type="PROSITE" id="PS51194"/>
    </source>
</evidence>
<evidence type="ECO:0000256" key="2">
    <source>
        <dbReference type="ARBA" id="ARBA00022741"/>
    </source>
</evidence>
<dbReference type="Pfam" id="PF00176">
    <property type="entry name" value="SNF2-rel_dom"/>
    <property type="match status" value="1"/>
</dbReference>
<dbReference type="GO" id="GO:0080188">
    <property type="term" value="P:gene silencing by siRNA-directed DNA methylation"/>
    <property type="evidence" value="ECO:0007669"/>
    <property type="project" value="InterPro"/>
</dbReference>
<dbReference type="PANTHER" id="PTHR45821:SF5">
    <property type="entry name" value="SNF2 DOMAIN-CONTAINING PROTEIN CLASSY 4"/>
    <property type="match status" value="1"/>
</dbReference>
<dbReference type="PROSITE" id="PS51194">
    <property type="entry name" value="HELICASE_CTER"/>
    <property type="match status" value="1"/>
</dbReference>
<accession>A0AAW1GZL1</accession>
<evidence type="ECO:0000256" key="5">
    <source>
        <dbReference type="ARBA" id="ARBA00022840"/>
    </source>
</evidence>
<evidence type="ECO:0000256" key="1">
    <source>
        <dbReference type="ARBA" id="ARBA00004123"/>
    </source>
</evidence>
<dbReference type="Pfam" id="PF00271">
    <property type="entry name" value="Helicase_C"/>
    <property type="match status" value="1"/>
</dbReference>
<dbReference type="InterPro" id="IPR001650">
    <property type="entry name" value="Helicase_C-like"/>
</dbReference>
<feature type="region of interest" description="Disordered" evidence="7">
    <location>
        <begin position="220"/>
        <end position="304"/>
    </location>
</feature>
<feature type="compositionally biased region" description="Basic and acidic residues" evidence="7">
    <location>
        <begin position="125"/>
        <end position="140"/>
    </location>
</feature>
<keyword evidence="5" id="KW-0067">ATP-binding</keyword>
<dbReference type="PANTHER" id="PTHR45821">
    <property type="entry name" value="SNF2 DOMAIN-CONTAINING PROTEIN CLASSY 2-RELATED"/>
    <property type="match status" value="1"/>
</dbReference>
<dbReference type="Proteomes" id="UP001443914">
    <property type="component" value="Unassembled WGS sequence"/>
</dbReference>
<dbReference type="SUPFAM" id="SSF52540">
    <property type="entry name" value="P-loop containing nucleoside triphosphate hydrolases"/>
    <property type="match status" value="2"/>
</dbReference>
<dbReference type="InterPro" id="IPR027417">
    <property type="entry name" value="P-loop_NTPase"/>
</dbReference>
<evidence type="ECO:0000256" key="3">
    <source>
        <dbReference type="ARBA" id="ARBA00022801"/>
    </source>
</evidence>
<keyword evidence="3" id="KW-0378">Hydrolase</keyword>
<dbReference type="PROSITE" id="PS51192">
    <property type="entry name" value="HELICASE_ATP_BIND_1"/>
    <property type="match status" value="1"/>
</dbReference>
<name>A0AAW1GZL1_SAPOF</name>
<evidence type="ECO:0000256" key="4">
    <source>
        <dbReference type="ARBA" id="ARBA00022806"/>
    </source>
</evidence>
<dbReference type="GO" id="GO:0005524">
    <property type="term" value="F:ATP binding"/>
    <property type="evidence" value="ECO:0007669"/>
    <property type="project" value="UniProtKB-KW"/>
</dbReference>
<evidence type="ECO:0000256" key="6">
    <source>
        <dbReference type="ARBA" id="ARBA00023242"/>
    </source>
</evidence>
<dbReference type="InterPro" id="IPR049730">
    <property type="entry name" value="SNF2/RAD54-like_C"/>
</dbReference>
<dbReference type="InterPro" id="IPR000330">
    <property type="entry name" value="SNF2_N"/>
</dbReference>
<feature type="domain" description="Helicase C-terminal" evidence="9">
    <location>
        <begin position="844"/>
        <end position="1009"/>
    </location>
</feature>
<dbReference type="GO" id="GO:0004386">
    <property type="term" value="F:helicase activity"/>
    <property type="evidence" value="ECO:0007669"/>
    <property type="project" value="UniProtKB-KW"/>
</dbReference>
<dbReference type="GO" id="GO:0016787">
    <property type="term" value="F:hydrolase activity"/>
    <property type="evidence" value="ECO:0007669"/>
    <property type="project" value="UniProtKB-KW"/>
</dbReference>
<evidence type="ECO:0000256" key="7">
    <source>
        <dbReference type="SAM" id="MobiDB-lite"/>
    </source>
</evidence>
<feature type="compositionally biased region" description="Basic and acidic residues" evidence="7">
    <location>
        <begin position="270"/>
        <end position="282"/>
    </location>
</feature>
<proteinExistence type="predicted"/>
<dbReference type="InterPro" id="IPR044567">
    <property type="entry name" value="CLSY/DRD1"/>
</dbReference>
<reference evidence="10" key="1">
    <citation type="submission" date="2024-03" db="EMBL/GenBank/DDBJ databases">
        <title>WGS assembly of Saponaria officinalis var. Norfolk2.</title>
        <authorList>
            <person name="Jenkins J."/>
            <person name="Shu S."/>
            <person name="Grimwood J."/>
            <person name="Barry K."/>
            <person name="Goodstein D."/>
            <person name="Schmutz J."/>
            <person name="Leebens-Mack J."/>
            <person name="Osbourn A."/>
        </authorList>
    </citation>
    <scope>NUCLEOTIDE SEQUENCE [LARGE SCALE GENOMIC DNA]</scope>
    <source>
        <strain evidence="10">JIC</strain>
    </source>
</reference>
<dbReference type="EMBL" id="JBDFQZ010000013">
    <property type="protein sequence ID" value="KAK9667932.1"/>
    <property type="molecule type" value="Genomic_DNA"/>
</dbReference>
<keyword evidence="2" id="KW-0547">Nucleotide-binding</keyword>
<evidence type="ECO:0000313" key="10">
    <source>
        <dbReference type="EMBL" id="KAK9667932.1"/>
    </source>
</evidence>
<feature type="region of interest" description="Disordered" evidence="7">
    <location>
        <begin position="67"/>
        <end position="140"/>
    </location>
</feature>